<sequence length="184" mass="20218">MDRLFSRSAPFSWPVRGSNNFACQSTRSLKGSGNDGSLSHPHRDWALRAPGDSRDLTRTLYRCGQQRPGQGFSVGSPIYMLKLLMLHSEQRAGSPECEQKLGGRIMSSRRVVVRGEGPGGSTTAKVKRLFVEYGSGRPLSTLNPLKAMEVFFTSLSLETPALKLAFLRVGMPLPYERSKKSGGQ</sequence>
<proteinExistence type="predicted"/>
<evidence type="ECO:0000313" key="3">
    <source>
        <dbReference type="Proteomes" id="UP000076722"/>
    </source>
</evidence>
<reference evidence="2 3" key="1">
    <citation type="journal article" date="2016" name="Mol. Biol. Evol.">
        <title>Comparative Genomics of Early-Diverging Mushroom-Forming Fungi Provides Insights into the Origins of Lignocellulose Decay Capabilities.</title>
        <authorList>
            <person name="Nagy L.G."/>
            <person name="Riley R."/>
            <person name="Tritt A."/>
            <person name="Adam C."/>
            <person name="Daum C."/>
            <person name="Floudas D."/>
            <person name="Sun H."/>
            <person name="Yadav J.S."/>
            <person name="Pangilinan J."/>
            <person name="Larsson K.H."/>
            <person name="Matsuura K."/>
            <person name="Barry K."/>
            <person name="Labutti K."/>
            <person name="Kuo R."/>
            <person name="Ohm R.A."/>
            <person name="Bhattacharya S.S."/>
            <person name="Shirouzu T."/>
            <person name="Yoshinaga Y."/>
            <person name="Martin F.M."/>
            <person name="Grigoriev I.V."/>
            <person name="Hibbett D.S."/>
        </authorList>
    </citation>
    <scope>NUCLEOTIDE SEQUENCE [LARGE SCALE GENOMIC DNA]</scope>
    <source>
        <strain evidence="2 3">HHB9708</strain>
    </source>
</reference>
<protein>
    <submittedName>
        <fullName evidence="2">Uncharacterized protein</fullName>
    </submittedName>
</protein>
<evidence type="ECO:0000313" key="2">
    <source>
        <dbReference type="EMBL" id="KZS98824.1"/>
    </source>
</evidence>
<evidence type="ECO:0000256" key="1">
    <source>
        <dbReference type="SAM" id="MobiDB-lite"/>
    </source>
</evidence>
<gene>
    <name evidence="2" type="ORF">SISNIDRAFT_447647</name>
</gene>
<keyword evidence="3" id="KW-1185">Reference proteome</keyword>
<dbReference type="EMBL" id="KV419394">
    <property type="protein sequence ID" value="KZS98824.1"/>
    <property type="molecule type" value="Genomic_DNA"/>
</dbReference>
<name>A0A165ADB7_9AGAM</name>
<feature type="region of interest" description="Disordered" evidence="1">
    <location>
        <begin position="26"/>
        <end position="49"/>
    </location>
</feature>
<dbReference type="AlphaFoldDB" id="A0A165ADB7"/>
<organism evidence="2 3">
    <name type="scientific">Sistotremastrum niveocremeum HHB9708</name>
    <dbReference type="NCBI Taxonomy" id="1314777"/>
    <lineage>
        <taxon>Eukaryota</taxon>
        <taxon>Fungi</taxon>
        <taxon>Dikarya</taxon>
        <taxon>Basidiomycota</taxon>
        <taxon>Agaricomycotina</taxon>
        <taxon>Agaricomycetes</taxon>
        <taxon>Sistotremastrales</taxon>
        <taxon>Sistotremastraceae</taxon>
        <taxon>Sertulicium</taxon>
        <taxon>Sertulicium niveocremeum</taxon>
    </lineage>
</organism>
<accession>A0A165ADB7</accession>
<feature type="compositionally biased region" description="Polar residues" evidence="1">
    <location>
        <begin position="26"/>
        <end position="37"/>
    </location>
</feature>
<dbReference type="Proteomes" id="UP000076722">
    <property type="component" value="Unassembled WGS sequence"/>
</dbReference>